<dbReference type="InterPro" id="IPR008715">
    <property type="entry name" value="SAM-MeTfrase_NodS-like"/>
</dbReference>
<evidence type="ECO:0000313" key="1">
    <source>
        <dbReference type="EMBL" id="KIH99845.1"/>
    </source>
</evidence>
<name>A0A0C2JLL6_9ACTN</name>
<dbReference type="STRING" id="183763.LP52_04895"/>
<organism evidence="1 2">
    <name type="scientific">Streptomonospora alba</name>
    <dbReference type="NCBI Taxonomy" id="183763"/>
    <lineage>
        <taxon>Bacteria</taxon>
        <taxon>Bacillati</taxon>
        <taxon>Actinomycetota</taxon>
        <taxon>Actinomycetes</taxon>
        <taxon>Streptosporangiales</taxon>
        <taxon>Nocardiopsidaceae</taxon>
        <taxon>Streptomonospora</taxon>
    </lineage>
</organism>
<accession>A0A0C2JLL6</accession>
<dbReference type="Proteomes" id="UP000031675">
    <property type="component" value="Unassembled WGS sequence"/>
</dbReference>
<dbReference type="Pfam" id="PF05401">
    <property type="entry name" value="NodS"/>
    <property type="match status" value="1"/>
</dbReference>
<dbReference type="InterPro" id="IPR029063">
    <property type="entry name" value="SAM-dependent_MTases_sf"/>
</dbReference>
<dbReference type="RefSeq" id="WP_040271154.1">
    <property type="nucleotide sequence ID" value="NZ_JROO01000008.1"/>
</dbReference>
<dbReference type="SUPFAM" id="SSF53335">
    <property type="entry name" value="S-adenosyl-L-methionine-dependent methyltransferases"/>
    <property type="match status" value="1"/>
</dbReference>
<comment type="caution">
    <text evidence="1">The sequence shown here is derived from an EMBL/GenBank/DDBJ whole genome shotgun (WGS) entry which is preliminary data.</text>
</comment>
<sequence length="202" mass="22236">MSVDGAYFDAMYADSEDPWGFGTRWYERRKRALTIASLPYERYERAFEPGCSIGALTRDLAGRCDTLLAWERVAAAAQRAEHELAGFAHVRVHRGSVPREWPQGSFDLVVLSELLYYFGDTDLRSLLDRTAGSLRPGGTVIAVHWRHPAADHARLGDDAHDALAAHEGFTSVASHSEADFRIDVHSAGSAPPTSVAQREGLV</sequence>
<proteinExistence type="predicted"/>
<dbReference type="Gene3D" id="3.40.50.150">
    <property type="entry name" value="Vaccinia Virus protein VP39"/>
    <property type="match status" value="1"/>
</dbReference>
<dbReference type="GO" id="GO:0008757">
    <property type="term" value="F:S-adenosylmethionine-dependent methyltransferase activity"/>
    <property type="evidence" value="ECO:0007669"/>
    <property type="project" value="InterPro"/>
</dbReference>
<dbReference type="AlphaFoldDB" id="A0A0C2JLL6"/>
<dbReference type="EMBL" id="JROO01000008">
    <property type="protein sequence ID" value="KIH99845.1"/>
    <property type="molecule type" value="Genomic_DNA"/>
</dbReference>
<keyword evidence="1" id="KW-0808">Transferase</keyword>
<reference evidence="2" key="1">
    <citation type="journal article" date="2015" name="Chem. Biol.">
        <title>Structure, bioactivity, and resistance mechanism of streptomonomicin, an unusual lasso Peptide from an understudied halophilic actinomycete.</title>
        <authorList>
            <person name="Metelev M."/>
            <person name="Tietz J.I."/>
            <person name="Melby J.O."/>
            <person name="Blair P.M."/>
            <person name="Zhu L."/>
            <person name="Livnat I."/>
            <person name="Severinov K."/>
            <person name="Mitchell D.A."/>
        </authorList>
    </citation>
    <scope>NUCLEOTIDE SEQUENCE [LARGE SCALE GENOMIC DNA]</scope>
    <source>
        <strain evidence="2">YIM 90003</strain>
    </source>
</reference>
<protein>
    <submittedName>
        <fullName evidence="1">SAM-dependent methlyltransferase</fullName>
    </submittedName>
</protein>
<keyword evidence="2" id="KW-1185">Reference proteome</keyword>
<dbReference type="GO" id="GO:0009312">
    <property type="term" value="P:oligosaccharide biosynthetic process"/>
    <property type="evidence" value="ECO:0007669"/>
    <property type="project" value="InterPro"/>
</dbReference>
<dbReference type="CDD" id="cd02440">
    <property type="entry name" value="AdoMet_MTases"/>
    <property type="match status" value="1"/>
</dbReference>
<dbReference type="OrthoDB" id="116799at2"/>
<evidence type="ECO:0000313" key="2">
    <source>
        <dbReference type="Proteomes" id="UP000031675"/>
    </source>
</evidence>
<gene>
    <name evidence="1" type="ORF">LP52_04895</name>
</gene>